<dbReference type="SUPFAM" id="SSF46689">
    <property type="entry name" value="Homeodomain-like"/>
    <property type="match status" value="1"/>
</dbReference>
<dbReference type="Proteomes" id="UP000637906">
    <property type="component" value="Unassembled WGS sequence"/>
</dbReference>
<evidence type="ECO:0008006" key="3">
    <source>
        <dbReference type="Google" id="ProtNLM"/>
    </source>
</evidence>
<dbReference type="Gene3D" id="1.10.10.60">
    <property type="entry name" value="Homeodomain-like"/>
    <property type="match status" value="1"/>
</dbReference>
<reference evidence="1 2" key="1">
    <citation type="journal article" date="2021" name="Microb. Ecol.">
        <title>Candidatus Mesenet longicola: Novel Endosymbionts of Brontispa longissima that Induce Cytoplasmic Incompatibility.</title>
        <authorList>
            <person name="Takano S."/>
            <person name="Gotoh Y."/>
            <person name="Hayashi T."/>
        </authorList>
    </citation>
    <scope>NUCLEOTIDE SEQUENCE [LARGE SCALE GENOMIC DNA]</scope>
    <source>
        <strain evidence="1">L5</strain>
    </source>
</reference>
<evidence type="ECO:0000313" key="2">
    <source>
        <dbReference type="Proteomes" id="UP000637906"/>
    </source>
</evidence>
<protein>
    <recommendedName>
        <fullName evidence="3">Transposase Synechocystis PCC 6803 domain-containing protein</fullName>
    </recommendedName>
</protein>
<proteinExistence type="predicted"/>
<dbReference type="AlphaFoldDB" id="A0A8J3HVN1"/>
<organism evidence="1 2">
    <name type="scientific">Candidatus Mesenet longicola</name>
    <dbReference type="NCBI Taxonomy" id="1892558"/>
    <lineage>
        <taxon>Bacteria</taxon>
        <taxon>Pseudomonadati</taxon>
        <taxon>Pseudomonadota</taxon>
        <taxon>Alphaproteobacteria</taxon>
        <taxon>Rickettsiales</taxon>
        <taxon>Anaplasmataceae</taxon>
        <taxon>Candidatus Mesenet</taxon>
    </lineage>
</organism>
<comment type="caution">
    <text evidence="1">The sequence shown here is derived from an EMBL/GenBank/DDBJ whole genome shotgun (WGS) entry which is preliminary data.</text>
</comment>
<keyword evidence="2" id="KW-1185">Reference proteome</keyword>
<name>A0A8J3HVN1_9RICK</name>
<gene>
    <name evidence="1" type="ORF">sL5_11200</name>
</gene>
<sequence>MLKVVDERKMSMKNISEVFNIDEKTLYRWRKMREKTGNVKPAFKKDINQKYR</sequence>
<accession>A0A8J3HVN1</accession>
<dbReference type="EMBL" id="BNGU01000089">
    <property type="protein sequence ID" value="GHM60127.1"/>
    <property type="molecule type" value="Genomic_DNA"/>
</dbReference>
<dbReference type="InterPro" id="IPR009057">
    <property type="entry name" value="Homeodomain-like_sf"/>
</dbReference>
<evidence type="ECO:0000313" key="1">
    <source>
        <dbReference type="EMBL" id="GHM60127.1"/>
    </source>
</evidence>